<comment type="caution">
    <text evidence="3">The sequence shown here is derived from an EMBL/GenBank/DDBJ whole genome shotgun (WGS) entry which is preliminary data.</text>
</comment>
<feature type="compositionally biased region" description="Basic and acidic residues" evidence="1">
    <location>
        <begin position="545"/>
        <end position="554"/>
    </location>
</feature>
<dbReference type="OrthoDB" id="6437249at2759"/>
<dbReference type="GO" id="GO:0003676">
    <property type="term" value="F:nucleic acid binding"/>
    <property type="evidence" value="ECO:0007669"/>
    <property type="project" value="InterPro"/>
</dbReference>
<dbReference type="PROSITE" id="PS00141">
    <property type="entry name" value="ASP_PROTEASE"/>
    <property type="match status" value="1"/>
</dbReference>
<accession>A0A8X7BQ15</accession>
<feature type="compositionally biased region" description="Polar residues" evidence="1">
    <location>
        <begin position="572"/>
        <end position="593"/>
    </location>
</feature>
<feature type="domain" description="CCHC-type" evidence="2">
    <location>
        <begin position="128"/>
        <end position="144"/>
    </location>
</feature>
<dbReference type="GO" id="GO:0008270">
    <property type="term" value="F:zinc ion binding"/>
    <property type="evidence" value="ECO:0007669"/>
    <property type="project" value="InterPro"/>
</dbReference>
<sequence>MVESCLPAEILRAWERYVGYSSDESGKKDLDSLMKFLSIEVSSEDRIKLARNSFDSEKFNYKKKLGNISTTATAADLFNSNFKNRKDFKFKNSNDNCIFCEKTHASENCCEAASMLYDKKNAVIKRGVCYICLKRGHMSHSCRSDVKCIICNKRHYAVLCSKLPLRSGLETESASVENSTTASSSSSNVLANQACTSEVLLQTLVVVLQNGNHKSLVRALIDTGSQKSYILKSTAEKLAFKNEGEEEFIHSLAEQNMDVLNRFANVQKNVSEAGEGSSRSHTLTDCSESNDATWESFGSVEVLRSSEFSRESFSTDQHLAVPSMILDENDLDDFCFRRSRVADSTEIERPKVFAEDPVAFGTPEDFCFRHSRVANSTEIERPKVFTEDPDAFGTPDDFCFRRSRVANSTEIERPKVFAEEPDAFGTPEDFCFRHSRVANSTEIERPKVFTEDPDAFGTPEVFNKIHPKASSTLTRNAKTTFTEVPSIPDITLSEKFDDDEETLKDLEEYLKCSSPVEKIQFSNAETFFQNISISEIDMSFTNCQKVHEKERDESNPNSTSDFIVRDPRKSVRNQSDDTNTDVSKQSENVQNISEYIHSAKQINLPGNKKPCRVVNPSKYKNQNEDSDIDRSENSMDDGSDGKYLKDLPKSLRFSQKQKYIRGLRDIRTNNEKHLQHLKGLPICPLADTEPAPSRRKVLTWVIIPGIPIDDITLAIMK</sequence>
<gene>
    <name evidence="3" type="primary">NCL1_25304</name>
    <name evidence="3" type="ORF">TNIN_189372</name>
</gene>
<feature type="region of interest" description="Disordered" evidence="1">
    <location>
        <begin position="545"/>
        <end position="644"/>
    </location>
</feature>
<dbReference type="PANTHER" id="PTHR47331">
    <property type="entry name" value="PHD-TYPE DOMAIN-CONTAINING PROTEIN"/>
    <property type="match status" value="1"/>
</dbReference>
<dbReference type="PANTHER" id="PTHR47331:SF5">
    <property type="entry name" value="RIBONUCLEASE H"/>
    <property type="match status" value="1"/>
</dbReference>
<name>A0A8X7BQ15_9ARAC</name>
<feature type="compositionally biased region" description="Basic and acidic residues" evidence="1">
    <location>
        <begin position="628"/>
        <end position="644"/>
    </location>
</feature>
<dbReference type="GO" id="GO:0006508">
    <property type="term" value="P:proteolysis"/>
    <property type="evidence" value="ECO:0007669"/>
    <property type="project" value="InterPro"/>
</dbReference>
<feature type="domain" description="CCHC-type" evidence="2">
    <location>
        <begin position="147"/>
        <end position="162"/>
    </location>
</feature>
<protein>
    <recommendedName>
        <fullName evidence="2">CCHC-type domain-containing protein</fullName>
    </recommendedName>
</protein>
<evidence type="ECO:0000259" key="2">
    <source>
        <dbReference type="SMART" id="SM00343"/>
    </source>
</evidence>
<evidence type="ECO:0000313" key="3">
    <source>
        <dbReference type="EMBL" id="GFY40441.1"/>
    </source>
</evidence>
<dbReference type="EMBL" id="BMAV01001900">
    <property type="protein sequence ID" value="GFY40441.1"/>
    <property type="molecule type" value="Genomic_DNA"/>
</dbReference>
<evidence type="ECO:0000313" key="4">
    <source>
        <dbReference type="Proteomes" id="UP000886998"/>
    </source>
</evidence>
<dbReference type="SMART" id="SM00343">
    <property type="entry name" value="ZnF_C2HC"/>
    <property type="match status" value="2"/>
</dbReference>
<keyword evidence="4" id="KW-1185">Reference proteome</keyword>
<dbReference type="InterPro" id="IPR001969">
    <property type="entry name" value="Aspartic_peptidase_AS"/>
</dbReference>
<dbReference type="AlphaFoldDB" id="A0A8X7BQ15"/>
<dbReference type="GO" id="GO:0004190">
    <property type="term" value="F:aspartic-type endopeptidase activity"/>
    <property type="evidence" value="ECO:0007669"/>
    <property type="project" value="InterPro"/>
</dbReference>
<dbReference type="InterPro" id="IPR001878">
    <property type="entry name" value="Znf_CCHC"/>
</dbReference>
<reference evidence="3" key="1">
    <citation type="submission" date="2020-08" db="EMBL/GenBank/DDBJ databases">
        <title>Multicomponent nature underlies the extraordinary mechanical properties of spider dragline silk.</title>
        <authorList>
            <person name="Kono N."/>
            <person name="Nakamura H."/>
            <person name="Mori M."/>
            <person name="Yoshida Y."/>
            <person name="Ohtoshi R."/>
            <person name="Malay A.D."/>
            <person name="Moran D.A.P."/>
            <person name="Tomita M."/>
            <person name="Numata K."/>
            <person name="Arakawa K."/>
        </authorList>
    </citation>
    <scope>NUCLEOTIDE SEQUENCE</scope>
</reference>
<organism evidence="3 4">
    <name type="scientific">Trichonephila inaurata madagascariensis</name>
    <dbReference type="NCBI Taxonomy" id="2747483"/>
    <lineage>
        <taxon>Eukaryota</taxon>
        <taxon>Metazoa</taxon>
        <taxon>Ecdysozoa</taxon>
        <taxon>Arthropoda</taxon>
        <taxon>Chelicerata</taxon>
        <taxon>Arachnida</taxon>
        <taxon>Araneae</taxon>
        <taxon>Araneomorphae</taxon>
        <taxon>Entelegynae</taxon>
        <taxon>Araneoidea</taxon>
        <taxon>Nephilidae</taxon>
        <taxon>Trichonephila</taxon>
        <taxon>Trichonephila inaurata</taxon>
    </lineage>
</organism>
<dbReference type="Proteomes" id="UP000886998">
    <property type="component" value="Unassembled WGS sequence"/>
</dbReference>
<evidence type="ECO:0000256" key="1">
    <source>
        <dbReference type="SAM" id="MobiDB-lite"/>
    </source>
</evidence>
<proteinExistence type="predicted"/>